<dbReference type="PRINTS" id="PR00792">
    <property type="entry name" value="PEPSIN"/>
</dbReference>
<dbReference type="EMBL" id="UXUI01000593">
    <property type="protein sequence ID" value="VDD85280.1"/>
    <property type="molecule type" value="Genomic_DNA"/>
</dbReference>
<feature type="disulfide bond" evidence="10">
    <location>
        <begin position="177"/>
        <end position="213"/>
    </location>
</feature>
<evidence type="ECO:0000256" key="8">
    <source>
        <dbReference type="ARBA" id="ARBA00023157"/>
    </source>
</evidence>
<keyword evidence="9" id="KW-0325">Glycoprotein</keyword>
<organism evidence="14">
    <name type="scientific">Enterobius vermicularis</name>
    <name type="common">Human pinworm</name>
    <dbReference type="NCBI Taxonomy" id="51028"/>
    <lineage>
        <taxon>Eukaryota</taxon>
        <taxon>Metazoa</taxon>
        <taxon>Ecdysozoa</taxon>
        <taxon>Nematoda</taxon>
        <taxon>Chromadorea</taxon>
        <taxon>Rhabditida</taxon>
        <taxon>Spirurina</taxon>
        <taxon>Oxyuridomorpha</taxon>
        <taxon>Oxyuroidea</taxon>
        <taxon>Oxyuridae</taxon>
        <taxon>Enterobius</taxon>
    </lineage>
</organism>
<evidence type="ECO:0000256" key="7">
    <source>
        <dbReference type="ARBA" id="ARBA00022801"/>
    </source>
</evidence>
<dbReference type="InterPro" id="IPR034164">
    <property type="entry name" value="Pepsin-like_dom"/>
</dbReference>
<comment type="similarity">
    <text evidence="2">Belongs to the peptidase A1 family.</text>
</comment>
<dbReference type="GO" id="GO:0006508">
    <property type="term" value="P:proteolysis"/>
    <property type="evidence" value="ECO:0007669"/>
    <property type="project" value="UniProtKB-KW"/>
</dbReference>
<evidence type="ECO:0000313" key="12">
    <source>
        <dbReference type="EMBL" id="VDD85280.1"/>
    </source>
</evidence>
<dbReference type="InterPro" id="IPR021109">
    <property type="entry name" value="Peptidase_aspartic_dom_sf"/>
</dbReference>
<gene>
    <name evidence="12" type="ORF">EVEC_LOCUS423</name>
</gene>
<evidence type="ECO:0000256" key="9">
    <source>
        <dbReference type="ARBA" id="ARBA00023180"/>
    </source>
</evidence>
<dbReference type="GO" id="GO:0004190">
    <property type="term" value="F:aspartic-type endopeptidase activity"/>
    <property type="evidence" value="ECO:0007669"/>
    <property type="project" value="UniProtKB-KW"/>
</dbReference>
<reference evidence="12 13" key="2">
    <citation type="submission" date="2018-10" db="EMBL/GenBank/DDBJ databases">
        <authorList>
            <consortium name="Pathogen Informatics"/>
        </authorList>
    </citation>
    <scope>NUCLEOTIDE SEQUENCE [LARGE SCALE GENOMIC DNA]</scope>
</reference>
<keyword evidence="3" id="KW-0964">Secreted</keyword>
<evidence type="ECO:0000256" key="4">
    <source>
        <dbReference type="ARBA" id="ARBA00022670"/>
    </source>
</evidence>
<reference evidence="14" key="1">
    <citation type="submission" date="2017-02" db="UniProtKB">
        <authorList>
            <consortium name="WormBaseParasite"/>
        </authorList>
    </citation>
    <scope>IDENTIFICATION</scope>
</reference>
<evidence type="ECO:0000313" key="13">
    <source>
        <dbReference type="Proteomes" id="UP000274131"/>
    </source>
</evidence>
<evidence type="ECO:0000256" key="10">
    <source>
        <dbReference type="PIRSR" id="PIRSR601461-2"/>
    </source>
</evidence>
<dbReference type="GO" id="GO:0005764">
    <property type="term" value="C:lysosome"/>
    <property type="evidence" value="ECO:0007669"/>
    <property type="project" value="TreeGrafter"/>
</dbReference>
<keyword evidence="13" id="KW-1185">Reference proteome</keyword>
<keyword evidence="8 10" id="KW-1015">Disulfide bond</keyword>
<name>A0A0N4UTK8_ENTVE</name>
<keyword evidence="7" id="KW-0378">Hydrolase</keyword>
<protein>
    <submittedName>
        <fullName evidence="14">Peptidase A1 domain-containing protein</fullName>
    </submittedName>
</protein>
<dbReference type="Pfam" id="PF00026">
    <property type="entry name" value="Asp"/>
    <property type="match status" value="1"/>
</dbReference>
<dbReference type="InterPro" id="IPR001461">
    <property type="entry name" value="Aspartic_peptidase_A1"/>
</dbReference>
<evidence type="ECO:0000256" key="1">
    <source>
        <dbReference type="ARBA" id="ARBA00004613"/>
    </source>
</evidence>
<dbReference type="AlphaFoldDB" id="A0A0N4UTK8"/>
<evidence type="ECO:0000313" key="14">
    <source>
        <dbReference type="WBParaSite" id="EVEC_0000062801-mRNA-1"/>
    </source>
</evidence>
<keyword evidence="6" id="KW-0064">Aspartyl protease</keyword>
<keyword evidence="4" id="KW-0645">Protease</keyword>
<dbReference type="SUPFAM" id="SSF50630">
    <property type="entry name" value="Acid proteases"/>
    <property type="match status" value="1"/>
</dbReference>
<dbReference type="PANTHER" id="PTHR47966:SF8">
    <property type="entry name" value="ASPARTIC PROTEASE 1-RELATED"/>
    <property type="match status" value="1"/>
</dbReference>
<evidence type="ECO:0000256" key="5">
    <source>
        <dbReference type="ARBA" id="ARBA00022729"/>
    </source>
</evidence>
<feature type="domain" description="Peptidase A1" evidence="11">
    <location>
        <begin position="1"/>
        <end position="253"/>
    </location>
</feature>
<dbReference type="Gene3D" id="2.40.70.10">
    <property type="entry name" value="Acid Proteases"/>
    <property type="match status" value="2"/>
</dbReference>
<evidence type="ECO:0000256" key="6">
    <source>
        <dbReference type="ARBA" id="ARBA00022750"/>
    </source>
</evidence>
<evidence type="ECO:0000256" key="2">
    <source>
        <dbReference type="ARBA" id="ARBA00007447"/>
    </source>
</evidence>
<evidence type="ECO:0000256" key="3">
    <source>
        <dbReference type="ARBA" id="ARBA00022525"/>
    </source>
</evidence>
<dbReference type="OrthoDB" id="5853681at2759"/>
<keyword evidence="5" id="KW-0732">Signal</keyword>
<proteinExistence type="inferred from homology"/>
<sequence>MGIIGEDVIEFASLSYSKQKFGVAISIASIFGYQPVDGIMGLAWPSLTGASTVPPVQNILPQLDQPLFTVYYKRNYLFSNNAVDGGLITFGAIDLEHCSENIFYVPLSSKSYWQFTINGFAFKLHVSFGDYNMTKNYEAISDTGTSWIGGPSAVIDELAGIAGAVYDAEDDIYVIDCDEQSKGKNLTVTINGTELYIPSNQYIINLDLGDNQCAMTFFPIDLSGFGPQWIFGATMIRTYCQIYDVGNGQLGFATAVQ</sequence>
<accession>A0A0N4UTK8</accession>
<dbReference type="STRING" id="51028.A0A0N4UTK8"/>
<dbReference type="Proteomes" id="UP000274131">
    <property type="component" value="Unassembled WGS sequence"/>
</dbReference>
<comment type="subcellular location">
    <subcellularLocation>
        <location evidence="1">Secreted</location>
    </subcellularLocation>
</comment>
<dbReference type="WBParaSite" id="EVEC_0000062801-mRNA-1">
    <property type="protein sequence ID" value="EVEC_0000062801-mRNA-1"/>
    <property type="gene ID" value="EVEC_0000062801"/>
</dbReference>
<dbReference type="FunFam" id="2.40.70.10:FF:000058">
    <property type="entry name" value="ASpartyl Protease"/>
    <property type="match status" value="1"/>
</dbReference>
<dbReference type="CDD" id="cd05471">
    <property type="entry name" value="pepsin_like"/>
    <property type="match status" value="1"/>
</dbReference>
<dbReference type="GO" id="GO:0005576">
    <property type="term" value="C:extracellular region"/>
    <property type="evidence" value="ECO:0007669"/>
    <property type="project" value="UniProtKB-SubCell"/>
</dbReference>
<evidence type="ECO:0000259" key="11">
    <source>
        <dbReference type="PROSITE" id="PS51767"/>
    </source>
</evidence>
<dbReference type="InterPro" id="IPR033121">
    <property type="entry name" value="PEPTIDASE_A1"/>
</dbReference>
<dbReference type="PANTHER" id="PTHR47966">
    <property type="entry name" value="BETA-SITE APP-CLEAVING ENZYME, ISOFORM A-RELATED"/>
    <property type="match status" value="1"/>
</dbReference>
<dbReference type="PROSITE" id="PS51767">
    <property type="entry name" value="PEPTIDASE_A1"/>
    <property type="match status" value="1"/>
</dbReference>